<dbReference type="InterPro" id="IPR010980">
    <property type="entry name" value="Cyt_c/b562"/>
</dbReference>
<dbReference type="RefSeq" id="WP_070236656.1">
    <property type="nucleotide sequence ID" value="NZ_CP017478.1"/>
</dbReference>
<gene>
    <name evidence="1" type="ORF">LPB138_07415</name>
</gene>
<dbReference type="Proteomes" id="UP000176050">
    <property type="component" value="Chromosome"/>
</dbReference>
<sequence length="142" mass="16445">MNKVLIIFCIVLFASCNNDKKKELSSEKEELVMYQPSELAILMEEMYVLNDSIKSQILRNETPTNFPEKLLNIHTAEMTDRFTRDESFQKFAKVFLEQQQSIYSATNEEIQSNFNNTINTCIACHQTSCTGPIPRIKKLLIK</sequence>
<dbReference type="GO" id="GO:0022900">
    <property type="term" value="P:electron transport chain"/>
    <property type="evidence" value="ECO:0007669"/>
    <property type="project" value="InterPro"/>
</dbReference>
<dbReference type="AlphaFoldDB" id="A0A1D8P7F4"/>
<evidence type="ECO:0008006" key="3">
    <source>
        <dbReference type="Google" id="ProtNLM"/>
    </source>
</evidence>
<name>A0A1D8P7F4_9FLAO</name>
<reference evidence="1 2" key="1">
    <citation type="submission" date="2016-10" db="EMBL/GenBank/DDBJ databases">
        <title>Lutibacter sp. LPB0138, isolated from marine gastropod.</title>
        <authorList>
            <person name="Kim E."/>
            <person name="Yi H."/>
        </authorList>
    </citation>
    <scope>NUCLEOTIDE SEQUENCE [LARGE SCALE GENOMIC DNA]</scope>
    <source>
        <strain evidence="1 2">LPB0138</strain>
    </source>
</reference>
<accession>A0A1D8P7F4</accession>
<keyword evidence="2" id="KW-1185">Reference proteome</keyword>
<evidence type="ECO:0000313" key="2">
    <source>
        <dbReference type="Proteomes" id="UP000176050"/>
    </source>
</evidence>
<dbReference type="PROSITE" id="PS51257">
    <property type="entry name" value="PROKAR_LIPOPROTEIN"/>
    <property type="match status" value="1"/>
</dbReference>
<dbReference type="GO" id="GO:0020037">
    <property type="term" value="F:heme binding"/>
    <property type="evidence" value="ECO:0007669"/>
    <property type="project" value="InterPro"/>
</dbReference>
<dbReference type="SUPFAM" id="SSF47175">
    <property type="entry name" value="Cytochromes"/>
    <property type="match status" value="1"/>
</dbReference>
<evidence type="ECO:0000313" key="1">
    <source>
        <dbReference type="EMBL" id="AOW20513.1"/>
    </source>
</evidence>
<dbReference type="GO" id="GO:0009055">
    <property type="term" value="F:electron transfer activity"/>
    <property type="evidence" value="ECO:0007669"/>
    <property type="project" value="InterPro"/>
</dbReference>
<proteinExistence type="predicted"/>
<dbReference type="GO" id="GO:0005506">
    <property type="term" value="F:iron ion binding"/>
    <property type="evidence" value="ECO:0007669"/>
    <property type="project" value="InterPro"/>
</dbReference>
<dbReference type="STRING" id="1850246.LPB138_07415"/>
<protein>
    <recommendedName>
        <fullName evidence="3">Cytochrome c domain-containing protein</fullName>
    </recommendedName>
</protein>
<organism evidence="1 2">
    <name type="scientific">Urechidicola croceus</name>
    <dbReference type="NCBI Taxonomy" id="1850246"/>
    <lineage>
        <taxon>Bacteria</taxon>
        <taxon>Pseudomonadati</taxon>
        <taxon>Bacteroidota</taxon>
        <taxon>Flavobacteriia</taxon>
        <taxon>Flavobacteriales</taxon>
        <taxon>Flavobacteriaceae</taxon>
        <taxon>Urechidicola</taxon>
    </lineage>
</organism>
<dbReference type="EMBL" id="CP017478">
    <property type="protein sequence ID" value="AOW20513.1"/>
    <property type="molecule type" value="Genomic_DNA"/>
</dbReference>
<dbReference type="OrthoDB" id="982229at2"/>
<dbReference type="KEGG" id="lul:LPB138_07415"/>